<protein>
    <submittedName>
        <fullName evidence="2">Uncharacterized protein</fullName>
    </submittedName>
</protein>
<comment type="caution">
    <text evidence="2">The sequence shown here is derived from an EMBL/GenBank/DDBJ whole genome shotgun (WGS) entry which is preliminary data.</text>
</comment>
<evidence type="ECO:0000256" key="1">
    <source>
        <dbReference type="SAM" id="MobiDB-lite"/>
    </source>
</evidence>
<name>A0ABR7SEZ4_9ACTN</name>
<evidence type="ECO:0000313" key="2">
    <source>
        <dbReference type="EMBL" id="MBC9713552.1"/>
    </source>
</evidence>
<accession>A0ABR7SEZ4</accession>
<reference evidence="2 3" key="1">
    <citation type="submission" date="2020-08" db="EMBL/GenBank/DDBJ databases">
        <title>Genemic of Streptomyces polyaspartic.</title>
        <authorList>
            <person name="Liu W."/>
        </authorList>
    </citation>
    <scope>NUCLEOTIDE SEQUENCE [LARGE SCALE GENOMIC DNA]</scope>
    <source>
        <strain evidence="2 3">TRM66268-LWL</strain>
    </source>
</reference>
<keyword evidence="3" id="KW-1185">Reference proteome</keyword>
<dbReference type="RefSeq" id="WP_187814027.1">
    <property type="nucleotide sequence ID" value="NZ_JACTVJ010000006.1"/>
</dbReference>
<dbReference type="EMBL" id="JACTVJ010000006">
    <property type="protein sequence ID" value="MBC9713552.1"/>
    <property type="molecule type" value="Genomic_DNA"/>
</dbReference>
<dbReference type="Proteomes" id="UP000642284">
    <property type="component" value="Unassembled WGS sequence"/>
</dbReference>
<sequence>MEASPPLWFRLPPGYQPFDPASLTPVRAHAPEWVGPLDEIFRCGTFYAALGLHWTDVNEVVTTSLFTLSAIRTSVRDPAVAAARALVSRARWPHWTAETSELRTIARATPAAFTAGVLRCGDVDAVSVSQAAYSFLVPGAASLATAALTTPDLAQAEAYAEILGAVADTISFEEPASTPAPRQPLSRISELLT</sequence>
<feature type="region of interest" description="Disordered" evidence="1">
    <location>
        <begin position="174"/>
        <end position="193"/>
    </location>
</feature>
<evidence type="ECO:0000313" key="3">
    <source>
        <dbReference type="Proteomes" id="UP000642284"/>
    </source>
</evidence>
<organism evidence="2 3">
    <name type="scientific">Streptomyces polyasparticus</name>
    <dbReference type="NCBI Taxonomy" id="2767826"/>
    <lineage>
        <taxon>Bacteria</taxon>
        <taxon>Bacillati</taxon>
        <taxon>Actinomycetota</taxon>
        <taxon>Actinomycetes</taxon>
        <taxon>Kitasatosporales</taxon>
        <taxon>Streptomycetaceae</taxon>
        <taxon>Streptomyces</taxon>
    </lineage>
</organism>
<gene>
    <name evidence="2" type="ORF">H9Y04_13330</name>
</gene>
<proteinExistence type="predicted"/>